<proteinExistence type="predicted"/>
<feature type="region of interest" description="Disordered" evidence="1">
    <location>
        <begin position="1"/>
        <end position="22"/>
    </location>
</feature>
<reference evidence="2 3" key="1">
    <citation type="submission" date="2018-04" db="EMBL/GenBank/DDBJ databases">
        <title>WGS assembly of Panicum hallii var. hallii HAL2.</title>
        <authorList>
            <person name="Lovell J."/>
            <person name="Jenkins J."/>
            <person name="Lowry D."/>
            <person name="Mamidi S."/>
            <person name="Sreedasyam A."/>
            <person name="Weng X."/>
            <person name="Barry K."/>
            <person name="Bonette J."/>
            <person name="Campitelli B."/>
            <person name="Daum C."/>
            <person name="Gordon S."/>
            <person name="Gould B."/>
            <person name="Lipzen A."/>
            <person name="MacQueen A."/>
            <person name="Palacio-Mejia J."/>
            <person name="Plott C."/>
            <person name="Shakirov E."/>
            <person name="Shu S."/>
            <person name="Yoshinaga Y."/>
            <person name="Zane M."/>
            <person name="Rokhsar D."/>
            <person name="Grimwood J."/>
            <person name="Schmutz J."/>
            <person name="Juenger T."/>
        </authorList>
    </citation>
    <scope>NUCLEOTIDE SEQUENCE [LARGE SCALE GENOMIC DNA]</scope>
    <source>
        <strain evidence="3">cv. HAL2</strain>
    </source>
</reference>
<feature type="compositionally biased region" description="Low complexity" evidence="1">
    <location>
        <begin position="1"/>
        <end position="16"/>
    </location>
</feature>
<sequence>MQQKPAESTAAPAASANPMGEEYRGVRWRRRRAANAGGGILALHRPAGVPHPLRGLRGRSALRTAWALRGRSLPSRAPGSSSTASSMAAGRSTRSPSFMLRIPSPLGVPSLRGCEPRARPRPCAVRARSRVVLQPLAAAGVVTQPLASSRAVSNIPR</sequence>
<gene>
    <name evidence="2" type="ORF">GQ55_4G194700</name>
</gene>
<evidence type="ECO:0000313" key="3">
    <source>
        <dbReference type="Proteomes" id="UP000244336"/>
    </source>
</evidence>
<keyword evidence="3" id="KW-1185">Reference proteome</keyword>
<feature type="region of interest" description="Disordered" evidence="1">
    <location>
        <begin position="70"/>
        <end position="124"/>
    </location>
</feature>
<evidence type="ECO:0000256" key="1">
    <source>
        <dbReference type="SAM" id="MobiDB-lite"/>
    </source>
</evidence>
<protein>
    <submittedName>
        <fullName evidence="2">Uncharacterized protein</fullName>
    </submittedName>
</protein>
<dbReference type="Proteomes" id="UP000244336">
    <property type="component" value="Chromosome 4"/>
</dbReference>
<dbReference type="EMBL" id="CM009752">
    <property type="protein sequence ID" value="PUZ60820.1"/>
    <property type="molecule type" value="Genomic_DNA"/>
</dbReference>
<dbReference type="Gramene" id="PUZ60820">
    <property type="protein sequence ID" value="PUZ60820"/>
    <property type="gene ID" value="GQ55_4G194700"/>
</dbReference>
<accession>A0A2T7DZ15</accession>
<evidence type="ECO:0000313" key="2">
    <source>
        <dbReference type="EMBL" id="PUZ60820.1"/>
    </source>
</evidence>
<name>A0A2T7DZ15_9POAL</name>
<dbReference type="AlphaFoldDB" id="A0A2T7DZ15"/>
<organism evidence="2 3">
    <name type="scientific">Panicum hallii var. hallii</name>
    <dbReference type="NCBI Taxonomy" id="1504633"/>
    <lineage>
        <taxon>Eukaryota</taxon>
        <taxon>Viridiplantae</taxon>
        <taxon>Streptophyta</taxon>
        <taxon>Embryophyta</taxon>
        <taxon>Tracheophyta</taxon>
        <taxon>Spermatophyta</taxon>
        <taxon>Magnoliopsida</taxon>
        <taxon>Liliopsida</taxon>
        <taxon>Poales</taxon>
        <taxon>Poaceae</taxon>
        <taxon>PACMAD clade</taxon>
        <taxon>Panicoideae</taxon>
        <taxon>Panicodae</taxon>
        <taxon>Paniceae</taxon>
        <taxon>Panicinae</taxon>
        <taxon>Panicum</taxon>
        <taxon>Panicum sect. Panicum</taxon>
    </lineage>
</organism>
<feature type="compositionally biased region" description="Low complexity" evidence="1">
    <location>
        <begin position="74"/>
        <end position="95"/>
    </location>
</feature>